<organism evidence="3 4">
    <name type="scientific">Cucumis sativus</name>
    <name type="common">Cucumber</name>
    <dbReference type="NCBI Taxonomy" id="3659"/>
    <lineage>
        <taxon>Eukaryota</taxon>
        <taxon>Viridiplantae</taxon>
        <taxon>Streptophyta</taxon>
        <taxon>Embryophyta</taxon>
        <taxon>Tracheophyta</taxon>
        <taxon>Spermatophyta</taxon>
        <taxon>Magnoliopsida</taxon>
        <taxon>eudicotyledons</taxon>
        <taxon>Gunneridae</taxon>
        <taxon>Pentapetalae</taxon>
        <taxon>rosids</taxon>
        <taxon>fabids</taxon>
        <taxon>Cucurbitales</taxon>
        <taxon>Cucurbitaceae</taxon>
        <taxon>Benincaseae</taxon>
        <taxon>Cucumis</taxon>
    </lineage>
</organism>
<reference evidence="3 4" key="3">
    <citation type="journal article" date="2010" name="BMC Genomics">
        <title>Transcriptome sequencing and comparative analysis of cucumber flowers with different sex types.</title>
        <authorList>
            <person name="Guo S."/>
            <person name="Zheng Y."/>
            <person name="Joung J.G."/>
            <person name="Liu S."/>
            <person name="Zhang Z."/>
            <person name="Crasta O.R."/>
            <person name="Sobral B.W."/>
            <person name="Xu Y."/>
            <person name="Huang S."/>
            <person name="Fei Z."/>
        </authorList>
    </citation>
    <scope>NUCLEOTIDE SEQUENCE [LARGE SCALE GENOMIC DNA]</scope>
    <source>
        <strain evidence="4">cv. 9930</strain>
    </source>
</reference>
<feature type="compositionally biased region" description="Low complexity" evidence="1">
    <location>
        <begin position="60"/>
        <end position="89"/>
    </location>
</feature>
<keyword evidence="2" id="KW-0472">Membrane</keyword>
<feature type="transmembrane region" description="Helical" evidence="2">
    <location>
        <begin position="18"/>
        <end position="36"/>
    </location>
</feature>
<evidence type="ECO:0000256" key="1">
    <source>
        <dbReference type="SAM" id="MobiDB-lite"/>
    </source>
</evidence>
<dbReference type="AlphaFoldDB" id="A0A0A0KC90"/>
<protein>
    <submittedName>
        <fullName evidence="3">Uncharacterized protein</fullName>
    </submittedName>
</protein>
<proteinExistence type="predicted"/>
<keyword evidence="2" id="KW-1133">Transmembrane helix</keyword>
<evidence type="ECO:0000313" key="3">
    <source>
        <dbReference type="EMBL" id="KGN47340.1"/>
    </source>
</evidence>
<keyword evidence="2" id="KW-0812">Transmembrane</keyword>
<reference evidence="3 4" key="4">
    <citation type="journal article" date="2011" name="BMC Genomics">
        <title>RNA-Seq improves annotation of protein-coding genes in the cucumber genome.</title>
        <authorList>
            <person name="Li Z."/>
            <person name="Zhang Z."/>
            <person name="Yan P."/>
            <person name="Huang S."/>
            <person name="Fei Z."/>
            <person name="Lin K."/>
        </authorList>
    </citation>
    <scope>NUCLEOTIDE SEQUENCE [LARGE SCALE GENOMIC DNA]</scope>
    <source>
        <strain evidence="4">cv. 9930</strain>
    </source>
</reference>
<accession>A0A0A0KC90</accession>
<reference evidence="3 4" key="2">
    <citation type="journal article" date="2009" name="PLoS ONE">
        <title>An integrated genetic and cytogenetic map of the cucumber genome.</title>
        <authorList>
            <person name="Ren Y."/>
            <person name="Zhang Z."/>
            <person name="Liu J."/>
            <person name="Staub J.E."/>
            <person name="Han Y."/>
            <person name="Cheng Z."/>
            <person name="Li X."/>
            <person name="Lu J."/>
            <person name="Miao H."/>
            <person name="Kang H."/>
            <person name="Xie B."/>
            <person name="Gu X."/>
            <person name="Wang X."/>
            <person name="Du Y."/>
            <person name="Jin W."/>
            <person name="Huang S."/>
        </authorList>
    </citation>
    <scope>NUCLEOTIDE SEQUENCE [LARGE SCALE GENOMIC DNA]</scope>
    <source>
        <strain evidence="4">cv. 9930</strain>
    </source>
</reference>
<dbReference type="Gramene" id="KGN47340">
    <property type="protein sequence ID" value="KGN47340"/>
    <property type="gene ID" value="Csa_6G301590"/>
</dbReference>
<reference evidence="3 4" key="1">
    <citation type="journal article" date="2009" name="Nat. Genet.">
        <title>The genome of the cucumber, Cucumis sativus L.</title>
        <authorList>
            <person name="Huang S."/>
            <person name="Li R."/>
            <person name="Zhang Z."/>
            <person name="Li L."/>
            <person name="Gu X."/>
            <person name="Fan W."/>
            <person name="Lucas W.J."/>
            <person name="Wang X."/>
            <person name="Xie B."/>
            <person name="Ni P."/>
            <person name="Ren Y."/>
            <person name="Zhu H."/>
            <person name="Li J."/>
            <person name="Lin K."/>
            <person name="Jin W."/>
            <person name="Fei Z."/>
            <person name="Li G."/>
            <person name="Staub J."/>
            <person name="Kilian A."/>
            <person name="van der Vossen E.A."/>
            <person name="Wu Y."/>
            <person name="Guo J."/>
            <person name="He J."/>
            <person name="Jia Z."/>
            <person name="Ren Y."/>
            <person name="Tian G."/>
            <person name="Lu Y."/>
            <person name="Ruan J."/>
            <person name="Qian W."/>
            <person name="Wang M."/>
            <person name="Huang Q."/>
            <person name="Li B."/>
            <person name="Xuan Z."/>
            <person name="Cao J."/>
            <person name="Asan"/>
            <person name="Wu Z."/>
            <person name="Zhang J."/>
            <person name="Cai Q."/>
            <person name="Bai Y."/>
            <person name="Zhao B."/>
            <person name="Han Y."/>
            <person name="Li Y."/>
            <person name="Li X."/>
            <person name="Wang S."/>
            <person name="Shi Q."/>
            <person name="Liu S."/>
            <person name="Cho W.K."/>
            <person name="Kim J.Y."/>
            <person name="Xu Y."/>
            <person name="Heller-Uszynska K."/>
            <person name="Miao H."/>
            <person name="Cheng Z."/>
            <person name="Zhang S."/>
            <person name="Wu J."/>
            <person name="Yang Y."/>
            <person name="Kang H."/>
            <person name="Li M."/>
            <person name="Liang H."/>
            <person name="Ren X."/>
            <person name="Shi Z."/>
            <person name="Wen M."/>
            <person name="Jian M."/>
            <person name="Yang H."/>
            <person name="Zhang G."/>
            <person name="Yang Z."/>
            <person name="Chen R."/>
            <person name="Liu S."/>
            <person name="Li J."/>
            <person name="Ma L."/>
            <person name="Liu H."/>
            <person name="Zhou Y."/>
            <person name="Zhao J."/>
            <person name="Fang X."/>
            <person name="Li G."/>
            <person name="Fang L."/>
            <person name="Li Y."/>
            <person name="Liu D."/>
            <person name="Zheng H."/>
            <person name="Zhang Y."/>
            <person name="Qin N."/>
            <person name="Li Z."/>
            <person name="Yang G."/>
            <person name="Yang S."/>
            <person name="Bolund L."/>
            <person name="Kristiansen K."/>
            <person name="Zheng H."/>
            <person name="Li S."/>
            <person name="Zhang X."/>
            <person name="Yang H."/>
            <person name="Wang J."/>
            <person name="Sun R."/>
            <person name="Zhang B."/>
            <person name="Jiang S."/>
            <person name="Wang J."/>
            <person name="Du Y."/>
            <person name="Li S."/>
        </authorList>
    </citation>
    <scope>NUCLEOTIDE SEQUENCE [LARGE SCALE GENOMIC DNA]</scope>
    <source>
        <strain evidence="4">cv. 9930</strain>
    </source>
</reference>
<dbReference type="Proteomes" id="UP000029981">
    <property type="component" value="Chromosome 6"/>
</dbReference>
<feature type="region of interest" description="Disordered" evidence="1">
    <location>
        <begin position="60"/>
        <end position="90"/>
    </location>
</feature>
<evidence type="ECO:0000256" key="2">
    <source>
        <dbReference type="SAM" id="Phobius"/>
    </source>
</evidence>
<name>A0A0A0KC90_CUCSA</name>
<sequence>MARPSLAMAITELTHWSLSLRLVSVLLSPICFSFFLPSSFPIPIPLRFLLFLPLFRLFHSSSSSSSSSSSQSDVPSPSTSSSSSSSIPFGPALLLFNHTYI</sequence>
<dbReference type="EMBL" id="CM002927">
    <property type="protein sequence ID" value="KGN47340.1"/>
    <property type="molecule type" value="Genomic_DNA"/>
</dbReference>
<keyword evidence="4" id="KW-1185">Reference proteome</keyword>
<evidence type="ECO:0000313" key="4">
    <source>
        <dbReference type="Proteomes" id="UP000029981"/>
    </source>
</evidence>
<gene>
    <name evidence="3" type="ORF">Csa_6G301590</name>
</gene>